<protein>
    <submittedName>
        <fullName evidence="2">Uncharacterized protein</fullName>
    </submittedName>
</protein>
<keyword evidence="1" id="KW-0812">Transmembrane</keyword>
<organism evidence="2 3">
    <name type="scientific">Stigmatella aurantiaca (strain DW4/3-1)</name>
    <dbReference type="NCBI Taxonomy" id="378806"/>
    <lineage>
        <taxon>Bacteria</taxon>
        <taxon>Pseudomonadati</taxon>
        <taxon>Myxococcota</taxon>
        <taxon>Myxococcia</taxon>
        <taxon>Myxococcales</taxon>
        <taxon>Cystobacterineae</taxon>
        <taxon>Archangiaceae</taxon>
        <taxon>Stigmatella</taxon>
    </lineage>
</organism>
<evidence type="ECO:0000256" key="1">
    <source>
        <dbReference type="SAM" id="Phobius"/>
    </source>
</evidence>
<feature type="transmembrane region" description="Helical" evidence="1">
    <location>
        <begin position="117"/>
        <end position="139"/>
    </location>
</feature>
<feature type="transmembrane region" description="Helical" evidence="1">
    <location>
        <begin position="45"/>
        <end position="73"/>
    </location>
</feature>
<dbReference type="OrthoDB" id="5521964at2"/>
<sequence>MSEHAPVPPEALKSSAGTPRYVEYATLPPDVVPRPEGIQFQHNTFVVSVATMVFISLITFFIPLLNGLLGGAFGGYHAGQMKRALGAALVTSILVPAILLSAYALAGPHLVRLFSGLGTWGWIGLHVTGTFLGAAAGAASRPHDTERDLYQPPVRPL</sequence>
<feature type="transmembrane region" description="Helical" evidence="1">
    <location>
        <begin position="85"/>
        <end position="105"/>
    </location>
</feature>
<accession>E3FC58</accession>
<keyword evidence="1" id="KW-0472">Membrane</keyword>
<keyword evidence="3" id="KW-1185">Reference proteome</keyword>
<gene>
    <name evidence="2" type="ordered locus">STAUR_0977</name>
</gene>
<dbReference type="Proteomes" id="UP000001351">
    <property type="component" value="Chromosome"/>
</dbReference>
<keyword evidence="1" id="KW-1133">Transmembrane helix</keyword>
<evidence type="ECO:0000313" key="3">
    <source>
        <dbReference type="Proteomes" id="UP000001351"/>
    </source>
</evidence>
<dbReference type="KEGG" id="sur:STAUR_0977"/>
<proteinExistence type="predicted"/>
<dbReference type="RefSeq" id="WP_013374432.1">
    <property type="nucleotide sequence ID" value="NC_014623.1"/>
</dbReference>
<dbReference type="eggNOG" id="ENOG5030AN9">
    <property type="taxonomic scope" value="Bacteria"/>
</dbReference>
<dbReference type="AlphaFoldDB" id="E3FC58"/>
<evidence type="ECO:0000313" key="2">
    <source>
        <dbReference type="EMBL" id="ADO68781.1"/>
    </source>
</evidence>
<dbReference type="EMBL" id="CP002271">
    <property type="protein sequence ID" value="ADO68781.1"/>
    <property type="molecule type" value="Genomic_DNA"/>
</dbReference>
<reference evidence="2 3" key="1">
    <citation type="journal article" date="2011" name="Mol. Biol. Evol.">
        <title>Comparative genomic analysis of fruiting body formation in Myxococcales.</title>
        <authorList>
            <person name="Huntley S."/>
            <person name="Hamann N."/>
            <person name="Wegener-Feldbrugge S."/>
            <person name="Treuner-Lange A."/>
            <person name="Kube M."/>
            <person name="Reinhardt R."/>
            <person name="Klages S."/>
            <person name="Muller R."/>
            <person name="Ronning C.M."/>
            <person name="Nierman W.C."/>
            <person name="Sogaard-Andersen L."/>
        </authorList>
    </citation>
    <scope>NUCLEOTIDE SEQUENCE [LARGE SCALE GENOMIC DNA]</scope>
    <source>
        <strain evidence="2 3">DW4/3-1</strain>
    </source>
</reference>
<dbReference type="HOGENOM" id="CLU_1676783_0_0_7"/>
<name>E3FC58_STIAD</name>